<sequence>MASVRQDVNSSKWLTLIDGNEDEASVSPTKTHPDFSSSLRQGEILIEGEFSELDNQLWVDKNVRILITSEFLYLTEKGSKNKIKKQAHVLQPEATKRVSKFSRSEIKTEIIEGCSYTFKAKWCKESRWKKYRLCGVVNEVEWQKWMNSFRLSSMESRSKDFEIPPMALPESGTNTDMSSSDDDEEEELDTEELSLPKCLPLCVDRTMSMLSMTMLNPSNVRKLAISNLQKDNSMKRASLGTIGSENEDVFEYLGAGSLLRSNSHPRLSYTKPFCTFSLMNISELSNVNIDDDLKTRKGTVESGSLDPTVVQQIKSKSIERHRRVTKYPQNVTAAELALHNRIEYLRAHPSNLNFVRRHLWDEKTLAVPSSCHHNRRLSLSLALNSDANRIPQGSENAFGICQVKQQLLRTESSPARPVYLSGIKTTGTPSKRTPVARRLNFKDDMVVEEHGLDQKPQKAKVRRFWTILNKKRPRNLPSLPDIPFSPAKEYPNDFDSSPSKLQRGKSFSAGMGRSRHSEEINCDKELRRNKVSYKSTVTSPLPARQDSVNDSPFSRKWTSPGNTGSVRKKLVQKFLSPILKSTSSEENGVGRATSPTEPPYSPDVGDELLNGWPRGLVDIDATTFAKEITLIDKELFVRILWHELESCGWMTKDKYVRSPNVMEIVEFFNRIALLVATEILSEETPQARARVISKVIQIADKCRLLGNFNSLKALMAGLQSTPLYRMKETWKEVPSKRKKKFRYLSLLMGESDNFALYRKEMESLLANGPCLPFLGDFLTQIAQTQAFMSVKRKKQKTTKPNADSKAKDSTDGTPVNGVTYSKCNGVTHASRNETKSCPATPREFSPVTSTNNVEESHDTASITCSLHDMLSRDRSKRSSSRPKFRRFHSRQNSTDNETVSLSHNRNNSSDILDVQNGRFKGKLVPASSDSVITNSDNMNGHPDSWRFGNTPRSTSSGKPPLLRRLSESSTTSFFSGGTFYGKPKRRLSESSKTSKTRRFFLDGIVRRSTSSNSVKDGRVLGHSFSTQSIREGSISPNEVMGKSVSTPIIKDGCNLLSRDISRDVSRECSCERLNESGTFDEEKWQSLVKCTETSHIGTELQLIKYQMAAVQYDFASNPDVRQFLLNASFNTEEENYRLSLKREPPVKTT</sequence>
<feature type="region of interest" description="Disordered" evidence="3">
    <location>
        <begin position="930"/>
        <end position="967"/>
    </location>
</feature>
<feature type="region of interest" description="Disordered" evidence="3">
    <location>
        <begin position="582"/>
        <end position="603"/>
    </location>
</feature>
<accession>A0A6P8ID07</accession>
<gene>
    <name evidence="6" type="primary">LOC116298721</name>
</gene>
<dbReference type="InterPro" id="IPR008937">
    <property type="entry name" value="Ras-like_GEF"/>
</dbReference>
<dbReference type="SMART" id="SM00147">
    <property type="entry name" value="RasGEF"/>
    <property type="match status" value="1"/>
</dbReference>
<feature type="domain" description="Ras-GEF" evidence="4">
    <location>
        <begin position="620"/>
        <end position="869"/>
    </location>
</feature>
<dbReference type="Pfam" id="PF00617">
    <property type="entry name" value="RasGEF"/>
    <property type="match status" value="1"/>
</dbReference>
<reference evidence="6" key="1">
    <citation type="submission" date="2025-08" db="UniProtKB">
        <authorList>
            <consortium name="RefSeq"/>
        </authorList>
    </citation>
    <scope>IDENTIFICATION</scope>
    <source>
        <tissue evidence="6">Tentacle</tissue>
    </source>
</reference>
<feature type="region of interest" description="Disordered" evidence="3">
    <location>
        <begin position="162"/>
        <end position="191"/>
    </location>
</feature>
<dbReference type="GeneID" id="116298721"/>
<keyword evidence="1 2" id="KW-0344">Guanine-nucleotide releasing factor</keyword>
<organism evidence="5 6">
    <name type="scientific">Actinia tenebrosa</name>
    <name type="common">Australian red waratah sea anemone</name>
    <dbReference type="NCBI Taxonomy" id="6105"/>
    <lineage>
        <taxon>Eukaryota</taxon>
        <taxon>Metazoa</taxon>
        <taxon>Cnidaria</taxon>
        <taxon>Anthozoa</taxon>
        <taxon>Hexacorallia</taxon>
        <taxon>Actiniaria</taxon>
        <taxon>Actiniidae</taxon>
        <taxon>Actinia</taxon>
    </lineage>
</organism>
<evidence type="ECO:0000259" key="4">
    <source>
        <dbReference type="PROSITE" id="PS50009"/>
    </source>
</evidence>
<feature type="compositionally biased region" description="Polar residues" evidence="3">
    <location>
        <begin position="891"/>
        <end position="910"/>
    </location>
</feature>
<evidence type="ECO:0000256" key="1">
    <source>
        <dbReference type="ARBA" id="ARBA00022658"/>
    </source>
</evidence>
<feature type="compositionally biased region" description="Polar residues" evidence="3">
    <location>
        <begin position="846"/>
        <end position="864"/>
    </location>
</feature>
<evidence type="ECO:0000256" key="3">
    <source>
        <dbReference type="SAM" id="MobiDB-lite"/>
    </source>
</evidence>
<dbReference type="GO" id="GO:0005085">
    <property type="term" value="F:guanyl-nucleotide exchange factor activity"/>
    <property type="evidence" value="ECO:0007669"/>
    <property type="project" value="UniProtKB-KW"/>
</dbReference>
<dbReference type="SUPFAM" id="SSF48366">
    <property type="entry name" value="Ras GEF"/>
    <property type="match status" value="2"/>
</dbReference>
<dbReference type="KEGG" id="aten:116298721"/>
<feature type="region of interest" description="Disordered" evidence="3">
    <location>
        <begin position="789"/>
        <end position="817"/>
    </location>
</feature>
<feature type="region of interest" description="Disordered" evidence="3">
    <location>
        <begin position="475"/>
        <end position="564"/>
    </location>
</feature>
<evidence type="ECO:0000313" key="6">
    <source>
        <dbReference type="RefSeq" id="XP_031563120.1"/>
    </source>
</evidence>
<dbReference type="GO" id="GO:0007265">
    <property type="term" value="P:Ras protein signal transduction"/>
    <property type="evidence" value="ECO:0007669"/>
    <property type="project" value="TreeGrafter"/>
</dbReference>
<dbReference type="Proteomes" id="UP000515163">
    <property type="component" value="Unplaced"/>
</dbReference>
<dbReference type="PANTHER" id="PTHR23113">
    <property type="entry name" value="GUANINE NUCLEOTIDE EXCHANGE FACTOR"/>
    <property type="match status" value="1"/>
</dbReference>
<proteinExistence type="predicted"/>
<keyword evidence="5" id="KW-1185">Reference proteome</keyword>
<dbReference type="InParanoid" id="A0A6P8ID07"/>
<dbReference type="InterPro" id="IPR001895">
    <property type="entry name" value="RASGEF_cat_dom"/>
</dbReference>
<dbReference type="GO" id="GO:0005886">
    <property type="term" value="C:plasma membrane"/>
    <property type="evidence" value="ECO:0007669"/>
    <property type="project" value="TreeGrafter"/>
</dbReference>
<evidence type="ECO:0000256" key="2">
    <source>
        <dbReference type="PROSITE-ProRule" id="PRU00168"/>
    </source>
</evidence>
<evidence type="ECO:0000313" key="5">
    <source>
        <dbReference type="Proteomes" id="UP000515163"/>
    </source>
</evidence>
<feature type="compositionally biased region" description="Basic residues" evidence="3">
    <location>
        <begin position="874"/>
        <end position="889"/>
    </location>
</feature>
<name>A0A6P8ID07_ACTTE</name>
<feature type="compositionally biased region" description="Basic and acidic residues" evidence="3">
    <location>
        <begin position="515"/>
        <end position="528"/>
    </location>
</feature>
<dbReference type="Gene3D" id="1.10.840.10">
    <property type="entry name" value="Ras guanine-nucleotide exchange factors catalytic domain"/>
    <property type="match status" value="1"/>
</dbReference>
<dbReference type="OrthoDB" id="6021951at2759"/>
<protein>
    <submittedName>
        <fullName evidence="6">Uncharacterized protein LOC116298721</fullName>
    </submittedName>
</protein>
<dbReference type="RefSeq" id="XP_031563120.1">
    <property type="nucleotide sequence ID" value="XM_031707260.1"/>
</dbReference>
<dbReference type="InterPro" id="IPR036964">
    <property type="entry name" value="RASGEF_cat_dom_sf"/>
</dbReference>
<dbReference type="AlphaFoldDB" id="A0A6P8ID07"/>
<feature type="compositionally biased region" description="Polar residues" evidence="3">
    <location>
        <begin position="546"/>
        <end position="564"/>
    </location>
</feature>
<feature type="region of interest" description="Disordered" evidence="3">
    <location>
        <begin position="829"/>
        <end position="916"/>
    </location>
</feature>
<dbReference type="InterPro" id="IPR023578">
    <property type="entry name" value="Ras_GEF_dom_sf"/>
</dbReference>
<dbReference type="CDD" id="cd00155">
    <property type="entry name" value="RasGEF"/>
    <property type="match status" value="1"/>
</dbReference>
<feature type="compositionally biased region" description="Acidic residues" evidence="3">
    <location>
        <begin position="179"/>
        <end position="191"/>
    </location>
</feature>
<dbReference type="PROSITE" id="PS50009">
    <property type="entry name" value="RASGEF_CAT"/>
    <property type="match status" value="1"/>
</dbReference>
<dbReference type="PANTHER" id="PTHR23113:SF368">
    <property type="entry name" value="CELL DIVISION CONTROL PROTEIN 25"/>
    <property type="match status" value="1"/>
</dbReference>